<dbReference type="GO" id="GO:0005737">
    <property type="term" value="C:cytoplasm"/>
    <property type="evidence" value="ECO:0007669"/>
    <property type="project" value="UniProtKB-ARBA"/>
</dbReference>
<reference evidence="5 6" key="1">
    <citation type="submission" date="2024-04" db="EMBL/GenBank/DDBJ databases">
        <authorList>
            <person name="Rising A."/>
            <person name="Reimegard J."/>
            <person name="Sonavane S."/>
            <person name="Akerstrom W."/>
            <person name="Nylinder S."/>
            <person name="Hedman E."/>
            <person name="Kallberg Y."/>
        </authorList>
    </citation>
    <scope>NUCLEOTIDE SEQUENCE [LARGE SCALE GENOMIC DNA]</scope>
</reference>
<evidence type="ECO:0000256" key="1">
    <source>
        <dbReference type="ARBA" id="ARBA00007596"/>
    </source>
</evidence>
<dbReference type="Pfam" id="PF00471">
    <property type="entry name" value="Ribosomal_L33"/>
    <property type="match status" value="1"/>
</dbReference>
<evidence type="ECO:0000256" key="2">
    <source>
        <dbReference type="ARBA" id="ARBA00022980"/>
    </source>
</evidence>
<dbReference type="GO" id="GO:0003735">
    <property type="term" value="F:structural constituent of ribosome"/>
    <property type="evidence" value="ECO:0007669"/>
    <property type="project" value="InterPro"/>
</dbReference>
<dbReference type="GO" id="GO:0006412">
    <property type="term" value="P:translation"/>
    <property type="evidence" value="ECO:0007669"/>
    <property type="project" value="InterPro"/>
</dbReference>
<evidence type="ECO:0000256" key="4">
    <source>
        <dbReference type="ARBA" id="ARBA00035436"/>
    </source>
</evidence>
<dbReference type="InterPro" id="IPR001705">
    <property type="entry name" value="Ribosomal_bL33"/>
</dbReference>
<dbReference type="Proteomes" id="UP001497382">
    <property type="component" value="Unassembled WGS sequence"/>
</dbReference>
<dbReference type="InterPro" id="IPR038584">
    <property type="entry name" value="Ribosomal_bL33_sf"/>
</dbReference>
<proteinExistence type="inferred from homology"/>
<sequence>MEIVWRSRMGKYSHVTVWLKSVLSPHKFQAIRLRNIDRMEVTKFDPYLQRKVLYKEMKKITNFKP</sequence>
<dbReference type="SUPFAM" id="SSF57829">
    <property type="entry name" value="Zn-binding ribosomal proteins"/>
    <property type="match status" value="1"/>
</dbReference>
<keyword evidence="2" id="KW-0689">Ribosomal protein</keyword>
<name>A0AAV2AK05_9ARAC</name>
<evidence type="ECO:0000256" key="3">
    <source>
        <dbReference type="ARBA" id="ARBA00023274"/>
    </source>
</evidence>
<dbReference type="InterPro" id="IPR011332">
    <property type="entry name" value="Ribosomal_zn-bd"/>
</dbReference>
<gene>
    <name evidence="5" type="ORF">LARSCL_LOCUS13083</name>
</gene>
<evidence type="ECO:0000313" key="6">
    <source>
        <dbReference type="Proteomes" id="UP001497382"/>
    </source>
</evidence>
<comment type="caution">
    <text evidence="5">The sequence shown here is derived from an EMBL/GenBank/DDBJ whole genome shotgun (WGS) entry which is preliminary data.</text>
</comment>
<dbReference type="EMBL" id="CAXIEN010000178">
    <property type="protein sequence ID" value="CAL1284323.1"/>
    <property type="molecule type" value="Genomic_DNA"/>
</dbReference>
<dbReference type="GO" id="GO:1990904">
    <property type="term" value="C:ribonucleoprotein complex"/>
    <property type="evidence" value="ECO:0007669"/>
    <property type="project" value="UniProtKB-KW"/>
</dbReference>
<organism evidence="5 6">
    <name type="scientific">Larinioides sclopetarius</name>
    <dbReference type="NCBI Taxonomy" id="280406"/>
    <lineage>
        <taxon>Eukaryota</taxon>
        <taxon>Metazoa</taxon>
        <taxon>Ecdysozoa</taxon>
        <taxon>Arthropoda</taxon>
        <taxon>Chelicerata</taxon>
        <taxon>Arachnida</taxon>
        <taxon>Araneae</taxon>
        <taxon>Araneomorphae</taxon>
        <taxon>Entelegynae</taxon>
        <taxon>Araneoidea</taxon>
        <taxon>Araneidae</taxon>
        <taxon>Larinioides</taxon>
    </lineage>
</organism>
<comment type="similarity">
    <text evidence="1">Belongs to the bacterial ribosomal protein bL33 family.</text>
</comment>
<dbReference type="Gene3D" id="2.20.28.120">
    <property type="entry name" value="Ribosomal protein L33"/>
    <property type="match status" value="1"/>
</dbReference>
<protein>
    <recommendedName>
        <fullName evidence="4">39S ribosomal protein L33, mitochondrial</fullName>
    </recommendedName>
</protein>
<dbReference type="GO" id="GO:0005840">
    <property type="term" value="C:ribosome"/>
    <property type="evidence" value="ECO:0007669"/>
    <property type="project" value="UniProtKB-KW"/>
</dbReference>
<evidence type="ECO:0000313" key="5">
    <source>
        <dbReference type="EMBL" id="CAL1284323.1"/>
    </source>
</evidence>
<keyword evidence="6" id="KW-1185">Reference proteome</keyword>
<dbReference type="AlphaFoldDB" id="A0AAV2AK05"/>
<accession>A0AAV2AK05</accession>
<keyword evidence="3" id="KW-0687">Ribonucleoprotein</keyword>